<evidence type="ECO:0000313" key="1">
    <source>
        <dbReference type="EMBL" id="GEU60566.1"/>
    </source>
</evidence>
<evidence type="ECO:0008006" key="2">
    <source>
        <dbReference type="Google" id="ProtNLM"/>
    </source>
</evidence>
<protein>
    <recommendedName>
        <fullName evidence="2">Retrotransposon gag domain-containing protein</fullName>
    </recommendedName>
</protein>
<reference evidence="1" key="1">
    <citation type="journal article" date="2019" name="Sci. Rep.">
        <title>Draft genome of Tanacetum cinerariifolium, the natural source of mosquito coil.</title>
        <authorList>
            <person name="Yamashiro T."/>
            <person name="Shiraishi A."/>
            <person name="Satake H."/>
            <person name="Nakayama K."/>
        </authorList>
    </citation>
    <scope>NUCLEOTIDE SEQUENCE</scope>
</reference>
<dbReference type="AlphaFoldDB" id="A0A6L2LFI5"/>
<name>A0A6L2LFI5_TANCI</name>
<proteinExistence type="predicted"/>
<dbReference type="EMBL" id="BKCJ010004357">
    <property type="protein sequence ID" value="GEU60566.1"/>
    <property type="molecule type" value="Genomic_DNA"/>
</dbReference>
<comment type="caution">
    <text evidence="1">The sequence shown here is derived from an EMBL/GenBank/DDBJ whole genome shotgun (WGS) entry which is preliminary data.</text>
</comment>
<accession>A0A6L2LFI5</accession>
<sequence>MAGVDINTLTMEQYLALSGENQEPGIVKPEIRGNVNFKIKSQFMQELKEDTFSENKNEDAHNHVDRVLNIISLFNILGVSQDALVLRVFLFTLTGATKIWVDRFTARAVRKDESLYQAWERYNYLLYKYPTHDINSHQMVNVFYKGLSTMNRQLLDSQGPIPGMTPTQALTVIQTMVDHSQKWHDETSSRNISSSSDTDGLAAIISKLDNLGRDRKKLKENVHAIQVGCQIYKGPHLDKECPVNEKVKQVEKVNYGEFERPAPFNENNESKLHVGPPRYYTRIDNQTPSREKKSNLVETINKYMEEAAKRQAEQDEWLKTFFQNTKKVELITVQESYEEIVCKCSLIAQEANGELRFGEVSETARDKILRDHWRNRFENEYDESEDFEDPDGCGESKENKILETTINKLHYEWFKGTVEDDDDLEGIIDYLEPTLYDGFIDSDDEEYKERKCKLLGMPYIKPPLILIEKGQSY</sequence>
<organism evidence="1">
    <name type="scientific">Tanacetum cinerariifolium</name>
    <name type="common">Dalmatian daisy</name>
    <name type="synonym">Chrysanthemum cinerariifolium</name>
    <dbReference type="NCBI Taxonomy" id="118510"/>
    <lineage>
        <taxon>Eukaryota</taxon>
        <taxon>Viridiplantae</taxon>
        <taxon>Streptophyta</taxon>
        <taxon>Embryophyta</taxon>
        <taxon>Tracheophyta</taxon>
        <taxon>Spermatophyta</taxon>
        <taxon>Magnoliopsida</taxon>
        <taxon>eudicotyledons</taxon>
        <taxon>Gunneridae</taxon>
        <taxon>Pentapetalae</taxon>
        <taxon>asterids</taxon>
        <taxon>campanulids</taxon>
        <taxon>Asterales</taxon>
        <taxon>Asteraceae</taxon>
        <taxon>Asteroideae</taxon>
        <taxon>Anthemideae</taxon>
        <taxon>Anthemidinae</taxon>
        <taxon>Tanacetum</taxon>
    </lineage>
</organism>
<gene>
    <name evidence="1" type="ORF">Tci_032544</name>
</gene>